<comment type="caution">
    <text evidence="1">The sequence shown here is derived from an EMBL/GenBank/DDBJ whole genome shotgun (WGS) entry which is preliminary data.</text>
</comment>
<accession>A0A1E5Q8R0</accession>
<evidence type="ECO:0000313" key="2">
    <source>
        <dbReference type="Proteomes" id="UP000095347"/>
    </source>
</evidence>
<name>A0A1E5Q8R0_9PROT</name>
<sequence>MELLTSASIRYLVGTDGKKTRVRRQNHLRFKEQYHRYGGTFGPHDPGEKMKGYPRLSVFWDHNEHQMLVEDLVNELGVLSSGEAAMAQFFAAVWRWKNDNDDLDFDIVDCWSKLDREERTIVGNWLNAPLYPQKF</sequence>
<dbReference type="EMBL" id="MCGG01000025">
    <property type="protein sequence ID" value="OEJ67184.1"/>
    <property type="molecule type" value="Genomic_DNA"/>
</dbReference>
<proteinExistence type="predicted"/>
<evidence type="ECO:0000313" key="1">
    <source>
        <dbReference type="EMBL" id="OEJ67184.1"/>
    </source>
</evidence>
<dbReference type="Proteomes" id="UP000095347">
    <property type="component" value="Unassembled WGS sequence"/>
</dbReference>
<gene>
    <name evidence="1" type="ORF">BEN30_10445</name>
</gene>
<keyword evidence="2" id="KW-1185">Reference proteome</keyword>
<protein>
    <submittedName>
        <fullName evidence="1">Uncharacterized protein</fullName>
    </submittedName>
</protein>
<reference evidence="2" key="1">
    <citation type="submission" date="2016-07" db="EMBL/GenBank/DDBJ databases">
        <authorList>
            <person name="Florea S."/>
            <person name="Webb J.S."/>
            <person name="Jaromczyk J."/>
            <person name="Schardl C.L."/>
        </authorList>
    </citation>
    <scope>NUCLEOTIDE SEQUENCE [LARGE SCALE GENOMIC DNA]</scope>
    <source>
        <strain evidence="2">MV-1</strain>
    </source>
</reference>
<dbReference type="AlphaFoldDB" id="A0A1E5Q8R0"/>
<organism evidence="1 2">
    <name type="scientific">Magnetovibrio blakemorei</name>
    <dbReference type="NCBI Taxonomy" id="28181"/>
    <lineage>
        <taxon>Bacteria</taxon>
        <taxon>Pseudomonadati</taxon>
        <taxon>Pseudomonadota</taxon>
        <taxon>Alphaproteobacteria</taxon>
        <taxon>Rhodospirillales</taxon>
        <taxon>Magnetovibrionaceae</taxon>
        <taxon>Magnetovibrio</taxon>
    </lineage>
</organism>